<dbReference type="Proteomes" id="UP001221898">
    <property type="component" value="Unassembled WGS sequence"/>
</dbReference>
<evidence type="ECO:0000313" key="1">
    <source>
        <dbReference type="EMBL" id="KAJ8391414.1"/>
    </source>
</evidence>
<dbReference type="EMBL" id="JAINUG010000158">
    <property type="protein sequence ID" value="KAJ8391414.1"/>
    <property type="molecule type" value="Genomic_DNA"/>
</dbReference>
<gene>
    <name evidence="1" type="ORF">AAFF_G00090440</name>
</gene>
<evidence type="ECO:0000313" key="2">
    <source>
        <dbReference type="Proteomes" id="UP001221898"/>
    </source>
</evidence>
<comment type="caution">
    <text evidence="1">The sequence shown here is derived from an EMBL/GenBank/DDBJ whole genome shotgun (WGS) entry which is preliminary data.</text>
</comment>
<accession>A0AAD7RW67</accession>
<sequence>MQLGESPRSWRCPCQGSLKRGYPPNPTAASSGHLSSPSYCFFVFNLFVHIFSSLHLPEDGEDYMRLKEGQ</sequence>
<organism evidence="1 2">
    <name type="scientific">Aldrovandia affinis</name>
    <dbReference type="NCBI Taxonomy" id="143900"/>
    <lineage>
        <taxon>Eukaryota</taxon>
        <taxon>Metazoa</taxon>
        <taxon>Chordata</taxon>
        <taxon>Craniata</taxon>
        <taxon>Vertebrata</taxon>
        <taxon>Euteleostomi</taxon>
        <taxon>Actinopterygii</taxon>
        <taxon>Neopterygii</taxon>
        <taxon>Teleostei</taxon>
        <taxon>Notacanthiformes</taxon>
        <taxon>Halosauridae</taxon>
        <taxon>Aldrovandia</taxon>
    </lineage>
</organism>
<dbReference type="AlphaFoldDB" id="A0AAD7RW67"/>
<name>A0AAD7RW67_9TELE</name>
<proteinExistence type="predicted"/>
<keyword evidence="2" id="KW-1185">Reference proteome</keyword>
<reference evidence="1" key="1">
    <citation type="journal article" date="2023" name="Science">
        <title>Genome structures resolve the early diversification of teleost fishes.</title>
        <authorList>
            <person name="Parey E."/>
            <person name="Louis A."/>
            <person name="Montfort J."/>
            <person name="Bouchez O."/>
            <person name="Roques C."/>
            <person name="Iampietro C."/>
            <person name="Lluch J."/>
            <person name="Castinel A."/>
            <person name="Donnadieu C."/>
            <person name="Desvignes T."/>
            <person name="Floi Bucao C."/>
            <person name="Jouanno E."/>
            <person name="Wen M."/>
            <person name="Mejri S."/>
            <person name="Dirks R."/>
            <person name="Jansen H."/>
            <person name="Henkel C."/>
            <person name="Chen W.J."/>
            <person name="Zahm M."/>
            <person name="Cabau C."/>
            <person name="Klopp C."/>
            <person name="Thompson A.W."/>
            <person name="Robinson-Rechavi M."/>
            <person name="Braasch I."/>
            <person name="Lecointre G."/>
            <person name="Bobe J."/>
            <person name="Postlethwait J.H."/>
            <person name="Berthelot C."/>
            <person name="Roest Crollius H."/>
            <person name="Guiguen Y."/>
        </authorList>
    </citation>
    <scope>NUCLEOTIDE SEQUENCE</scope>
    <source>
        <strain evidence="1">NC1722</strain>
    </source>
</reference>
<protein>
    <submittedName>
        <fullName evidence="1">Uncharacterized protein</fullName>
    </submittedName>
</protein>